<evidence type="ECO:0000256" key="1">
    <source>
        <dbReference type="SAM" id="Phobius"/>
    </source>
</evidence>
<dbReference type="EMBL" id="MLJW01000296">
    <property type="protein sequence ID" value="OIQ90323.1"/>
    <property type="molecule type" value="Genomic_DNA"/>
</dbReference>
<name>A0A1J5RLB7_9ZZZZ</name>
<sequence length="211" mass="22538">MPRCAETAGQSKREKPKNLRPLCAFAWHDHRGVAALEFALIAFPLLLMLFGILQVGFYLKSRNDLDLATDAAARQIMVGGVQSQYAALTADQFKAAYLCPNLPSTFSCDQVVVNATMFDEADTAGAGFYTFVGGSPPALRISTSEQSFCLGNGGNYVYLQVAYPLSALSSAFGAAALLSRLSTSGWLASSAAFKNEPFSDSQYILPTSCTS</sequence>
<organism evidence="3">
    <name type="scientific">mine drainage metagenome</name>
    <dbReference type="NCBI Taxonomy" id="410659"/>
    <lineage>
        <taxon>unclassified sequences</taxon>
        <taxon>metagenomes</taxon>
        <taxon>ecological metagenomes</taxon>
    </lineage>
</organism>
<reference evidence="3" key="1">
    <citation type="submission" date="2016-10" db="EMBL/GenBank/DDBJ databases">
        <title>Sequence of Gallionella enrichment culture.</title>
        <authorList>
            <person name="Poehlein A."/>
            <person name="Muehling M."/>
            <person name="Daniel R."/>
        </authorList>
    </citation>
    <scope>NUCLEOTIDE SEQUENCE</scope>
</reference>
<keyword evidence="1" id="KW-0472">Membrane</keyword>
<accession>A0A1J5RLB7</accession>
<feature type="domain" description="TadE-like" evidence="2">
    <location>
        <begin position="32"/>
        <end position="74"/>
    </location>
</feature>
<evidence type="ECO:0000259" key="2">
    <source>
        <dbReference type="Pfam" id="PF07811"/>
    </source>
</evidence>
<feature type="transmembrane region" description="Helical" evidence="1">
    <location>
        <begin position="38"/>
        <end position="59"/>
    </location>
</feature>
<proteinExistence type="predicted"/>
<evidence type="ECO:0000313" key="3">
    <source>
        <dbReference type="EMBL" id="OIQ90323.1"/>
    </source>
</evidence>
<keyword evidence="1" id="KW-1133">Transmembrane helix</keyword>
<dbReference type="InterPro" id="IPR012495">
    <property type="entry name" value="TadE-like_dom"/>
</dbReference>
<dbReference type="AlphaFoldDB" id="A0A1J5RLB7"/>
<comment type="caution">
    <text evidence="3">The sequence shown here is derived from an EMBL/GenBank/DDBJ whole genome shotgun (WGS) entry which is preliminary data.</text>
</comment>
<protein>
    <submittedName>
        <fullName evidence="3">TadE-like protein</fullName>
    </submittedName>
</protein>
<gene>
    <name evidence="3" type="ORF">GALL_277730</name>
</gene>
<dbReference type="Pfam" id="PF07811">
    <property type="entry name" value="TadE"/>
    <property type="match status" value="1"/>
</dbReference>
<keyword evidence="1" id="KW-0812">Transmembrane</keyword>